<accession>X7RW18</accession>
<dbReference type="Pfam" id="PF13181">
    <property type="entry name" value="TPR_8"/>
    <property type="match status" value="1"/>
</dbReference>
<feature type="repeat" description="TPR" evidence="3">
    <location>
        <begin position="53"/>
        <end position="86"/>
    </location>
</feature>
<keyword evidence="1" id="KW-0677">Repeat</keyword>
<dbReference type="Pfam" id="PF00515">
    <property type="entry name" value="TPR_1"/>
    <property type="match status" value="2"/>
</dbReference>
<proteinExistence type="predicted"/>
<dbReference type="SMART" id="SM00028">
    <property type="entry name" value="TPR"/>
    <property type="match status" value="4"/>
</dbReference>
<dbReference type="GO" id="GO:0046813">
    <property type="term" value="P:receptor-mediated virion attachment to host cell"/>
    <property type="evidence" value="ECO:0007669"/>
    <property type="project" value="TreeGrafter"/>
</dbReference>
<reference evidence="4" key="1">
    <citation type="submission" date="2014-01" db="EMBL/GenBank/DDBJ databases">
        <title>The Genome Sequence of Fusobacterium nucleatum 13_3C.</title>
        <authorList>
            <consortium name="The Broad Institute Genomics Platform"/>
            <person name="Earl A."/>
            <person name="Allen-Vercoe E."/>
            <person name="Daigneault M."/>
            <person name="Young S.K."/>
            <person name="Zeng Q."/>
            <person name="Gargeya S."/>
            <person name="Fitzgerald M."/>
            <person name="Abouelleil A."/>
            <person name="Alvarado L."/>
            <person name="Chapman S.B."/>
            <person name="Gainer-Dewar J."/>
            <person name="Goldberg J."/>
            <person name="Griggs A."/>
            <person name="Gujja S."/>
            <person name="Hansen M."/>
            <person name="Howarth C."/>
            <person name="Imamovic A."/>
            <person name="Ireland A."/>
            <person name="Larimer J."/>
            <person name="McCowan C."/>
            <person name="Murphy C."/>
            <person name="Pearson M."/>
            <person name="Poon T.W."/>
            <person name="Priest M."/>
            <person name="Roberts A."/>
            <person name="Saif S."/>
            <person name="Shea T."/>
            <person name="Sykes S."/>
            <person name="Wortman J."/>
            <person name="Nusbaum C."/>
            <person name="Birren B."/>
        </authorList>
    </citation>
    <scope>NUCLEOTIDE SEQUENCE [LARGE SCALE GENOMIC DNA]</scope>
    <source>
        <strain evidence="4">13_3C</strain>
    </source>
</reference>
<dbReference type="OrthoDB" id="9813074at2"/>
<evidence type="ECO:0000256" key="1">
    <source>
        <dbReference type="ARBA" id="ARBA00022737"/>
    </source>
</evidence>
<feature type="repeat" description="TPR" evidence="3">
    <location>
        <begin position="1"/>
        <end position="18"/>
    </location>
</feature>
<evidence type="ECO:0000256" key="3">
    <source>
        <dbReference type="PROSITE-ProRule" id="PRU00339"/>
    </source>
</evidence>
<protein>
    <submittedName>
        <fullName evidence="4">Uncharacterized protein</fullName>
    </submittedName>
</protein>
<dbReference type="HOGENOM" id="CLU_535897_0_0_0"/>
<dbReference type="PANTHER" id="PTHR44858">
    <property type="entry name" value="TETRATRICOPEPTIDE REPEAT PROTEIN 6"/>
    <property type="match status" value="1"/>
</dbReference>
<dbReference type="SUPFAM" id="SSF48439">
    <property type="entry name" value="Protein prenylyltransferase"/>
    <property type="match status" value="1"/>
</dbReference>
<dbReference type="PROSITE" id="PS50005">
    <property type="entry name" value="TPR"/>
    <property type="match status" value="5"/>
</dbReference>
<evidence type="ECO:0000313" key="4">
    <source>
        <dbReference type="EMBL" id="ETZ24995.1"/>
    </source>
</evidence>
<feature type="repeat" description="TPR" evidence="3">
    <location>
        <begin position="121"/>
        <end position="154"/>
    </location>
</feature>
<feature type="non-terminal residue" evidence="4">
    <location>
        <position position="1"/>
    </location>
</feature>
<dbReference type="GO" id="GO:0009279">
    <property type="term" value="C:cell outer membrane"/>
    <property type="evidence" value="ECO:0007669"/>
    <property type="project" value="TreeGrafter"/>
</dbReference>
<dbReference type="InterPro" id="IPR019734">
    <property type="entry name" value="TPR_rpt"/>
</dbReference>
<organism evidence="4">
    <name type="scientific">Fusobacterium nucleatum 13_3C</name>
    <dbReference type="NCBI Taxonomy" id="1357398"/>
    <lineage>
        <taxon>Bacteria</taxon>
        <taxon>Fusobacteriati</taxon>
        <taxon>Fusobacteriota</taxon>
        <taxon>Fusobacteriia</taxon>
        <taxon>Fusobacteriales</taxon>
        <taxon>Fusobacteriaceae</taxon>
        <taxon>Fusobacterium</taxon>
    </lineage>
</organism>
<dbReference type="PANTHER" id="PTHR44858:SF1">
    <property type="entry name" value="UDP-N-ACETYLGLUCOSAMINE--PEPTIDE N-ACETYLGLUCOSAMINYLTRANSFERASE SPINDLY-RELATED"/>
    <property type="match status" value="1"/>
</dbReference>
<dbReference type="InterPro" id="IPR050498">
    <property type="entry name" value="Ycf3"/>
</dbReference>
<name>X7RW18_FUSNU</name>
<dbReference type="AlphaFoldDB" id="X7RW18"/>
<dbReference type="InterPro" id="IPR011990">
    <property type="entry name" value="TPR-like_helical_dom_sf"/>
</dbReference>
<feature type="repeat" description="TPR" evidence="3">
    <location>
        <begin position="19"/>
        <end position="52"/>
    </location>
</feature>
<keyword evidence="2 3" id="KW-0802">TPR repeat</keyword>
<dbReference type="PROSITE" id="PS50293">
    <property type="entry name" value="TPR_REGION"/>
    <property type="match status" value="5"/>
</dbReference>
<gene>
    <name evidence="4" type="ORF">HMPREF2085_02003</name>
</gene>
<comment type="caution">
    <text evidence="4">The sequence shown here is derived from an EMBL/GenBank/DDBJ whole genome shotgun (WGS) entry which is preliminary data.</text>
</comment>
<dbReference type="Pfam" id="PF13414">
    <property type="entry name" value="TPR_11"/>
    <property type="match status" value="1"/>
</dbReference>
<evidence type="ECO:0000256" key="2">
    <source>
        <dbReference type="ARBA" id="ARBA00022803"/>
    </source>
</evidence>
<dbReference type="Gene3D" id="1.25.40.10">
    <property type="entry name" value="Tetratricopeptide repeat domain"/>
    <property type="match status" value="2"/>
</dbReference>
<dbReference type="EMBL" id="JAOZ01000016">
    <property type="protein sequence ID" value="ETZ24995.1"/>
    <property type="molecule type" value="Genomic_DNA"/>
</dbReference>
<sequence>YKKAIQDFNKAIELNPNNPSYFYNRGNAYGNSEKYEEAIQNFNKAIELSPNNPSYINNRGSAYGNLEKYEEAIQDFNKAIELNPNNPSYFSNRGSAYGNLEKYEEAIQDFNKAIELNPNNPSYFYNRGITYEDLGESDKAINDFNNVIKLDPNSNFAMELKKVISTLKENEKKENIQQNNKIIYTSKDKKNYEERSDEEFQKVKEDFSSLKENDNDFQEKISTDEDERNKKINKNFEDALDLHLNAETDEEFQKAEEDFSSFIKTYKDFPDKPPALENLLTEASSYLVASKFRVKRLVGYLTFADILGWKGIWQKQNTDVGKIDNIRKLLSIKDNLNKKFLNDESFHNVKLISDTFVIYSRSFELSNKLSKELIKLCLEKELLIRGATSYGECYNKDMVYIGQAVDEAASWHEKGEEIGIFYTSSARLSKNLNDDELEKYYLKNNEVNTKHGKIKTYFINWYNETTEKKFYEIMKKEIIYPEISLKYFNTENRLNEILHPKEKEKEKC</sequence>
<dbReference type="PATRIC" id="fig|1357398.3.peg.1970"/>
<feature type="repeat" description="TPR" evidence="3">
    <location>
        <begin position="87"/>
        <end position="120"/>
    </location>
</feature>